<evidence type="ECO:0008006" key="8">
    <source>
        <dbReference type="Google" id="ProtNLM"/>
    </source>
</evidence>
<dbReference type="OrthoDB" id="9781069at2"/>
<reference evidence="3 7" key="1">
    <citation type="submission" date="2018-08" db="EMBL/GenBank/DDBJ databases">
        <title>Draft genome of Streptococcus sp .nov. Z2.</title>
        <authorList>
            <person name="Tian Z."/>
        </authorList>
    </citation>
    <scope>NUCLEOTIDE SEQUENCE [LARGE SCALE GENOMIC DNA]</scope>
    <source>
        <strain evidence="3 7">Z2</strain>
    </source>
</reference>
<dbReference type="Proteomes" id="UP000262901">
    <property type="component" value="Unassembled WGS sequence"/>
</dbReference>
<evidence type="ECO:0000256" key="1">
    <source>
        <dbReference type="SAM" id="Phobius"/>
    </source>
</evidence>
<accession>A0A346NC66</accession>
<dbReference type="EMBL" id="CP031733">
    <property type="protein sequence ID" value="AXQ78611.1"/>
    <property type="molecule type" value="Genomic_DNA"/>
</dbReference>
<sequence>MLKSLNSFHLKVIAISSMLINHIGYTFKEVFASPIWTFAYLSIGLLTYPIMAYLLVQGFYYTRNRWKYAGRLALFWLISILPFHFAFDYKNFLNPFNNVMFTLMMGCLLMIVCEKVTSPVWQMIMACLFAGLTSLSDWPIIGILIIYGFYKTYGSSVAYKWIITAAAIFLIVVFSLKIPDKHILSGEPVVDIISRLGLLGVFPLLNRYNGKRGYSPAWVKWGFYAFYPLHLFILAGVREFLN</sequence>
<name>A0A372KP89_9STRE</name>
<organism evidence="4 6">
    <name type="scientific">Streptococcus chenjunshii</name>
    <dbReference type="NCBI Taxonomy" id="2173853"/>
    <lineage>
        <taxon>Bacteria</taxon>
        <taxon>Bacillati</taxon>
        <taxon>Bacillota</taxon>
        <taxon>Bacilli</taxon>
        <taxon>Lactobacillales</taxon>
        <taxon>Streptococcaceae</taxon>
        <taxon>Streptococcus</taxon>
    </lineage>
</organism>
<feature type="transmembrane region" description="Helical" evidence="1">
    <location>
        <begin position="93"/>
        <end position="112"/>
    </location>
</feature>
<dbReference type="AlphaFoldDB" id="A0A372KP89"/>
<feature type="transmembrane region" description="Helical" evidence="1">
    <location>
        <begin position="188"/>
        <end position="206"/>
    </location>
</feature>
<dbReference type="KEGG" id="schj:DDV21_005715"/>
<dbReference type="RefSeq" id="WP_116877213.1">
    <property type="nucleotide sequence ID" value="NZ_CP031733.1"/>
</dbReference>
<reference evidence="5" key="3">
    <citation type="submission" date="2018-08" db="EMBL/GenBank/DDBJ databases">
        <title>Streptococcus chenjunshii sp. nov., isolated from stools sample of the Tibetan antelope in the Qinghai-Tibet plateau, China.</title>
        <authorList>
            <person name="Tian Z."/>
        </authorList>
    </citation>
    <scope>NUCLEOTIDE SEQUENCE [LARGE SCALE GENOMIC DNA]</scope>
    <source>
        <strain evidence="5">Z15</strain>
    </source>
</reference>
<evidence type="ECO:0000313" key="6">
    <source>
        <dbReference type="Proteomes" id="UP000262901"/>
    </source>
</evidence>
<dbReference type="EMBL" id="QVQY01000001">
    <property type="protein sequence ID" value="RFU51925.1"/>
    <property type="molecule type" value="Genomic_DNA"/>
</dbReference>
<evidence type="ECO:0000313" key="7">
    <source>
        <dbReference type="Proteomes" id="UP000264056"/>
    </source>
</evidence>
<protein>
    <recommendedName>
        <fullName evidence="8">Fimbrial assembly protein fimC</fullName>
    </recommendedName>
</protein>
<keyword evidence="1" id="KW-1133">Transmembrane helix</keyword>
<gene>
    <name evidence="2" type="ORF">DDV21_005715</name>
    <name evidence="3" type="ORF">DDV22_00330</name>
    <name evidence="4" type="ORF">DDV23_00885</name>
</gene>
<reference evidence="4 6" key="2">
    <citation type="submission" date="2018-08" db="EMBL/GenBank/DDBJ databases">
        <title>Draft genome of Streptococcus sp. nov. Z1.</title>
        <authorList>
            <person name="Tian Z."/>
        </authorList>
    </citation>
    <scope>NUCLEOTIDE SEQUENCE [LARGE SCALE GENOMIC DNA]</scope>
    <source>
        <strain evidence="4">Z1</strain>
        <strain evidence="6">Z1(2018)</strain>
    </source>
</reference>
<dbReference type="EMBL" id="QVQZ01000001">
    <property type="protein sequence ID" value="RFU54117.1"/>
    <property type="molecule type" value="Genomic_DNA"/>
</dbReference>
<feature type="transmembrane region" description="Helical" evidence="1">
    <location>
        <begin position="35"/>
        <end position="56"/>
    </location>
</feature>
<feature type="transmembrane region" description="Helical" evidence="1">
    <location>
        <begin position="124"/>
        <end position="150"/>
    </location>
</feature>
<reference evidence="2" key="4">
    <citation type="journal article" date="2019" name="Int. J. Syst. Evol. Microbiol.">
        <title>Streptococcus chenjunshii sp. nov. isolated from feces of Tibetan antelopes.</title>
        <authorList>
            <person name="Tian Z."/>
            <person name="Lu S."/>
            <person name="Jin D."/>
            <person name="Yang J."/>
            <person name="Pu J."/>
            <person name="Lai X.H."/>
            <person name="Bai X.N."/>
            <person name="Wu X.M."/>
            <person name="Li J."/>
            <person name="Wang S."/>
            <person name="Xu J."/>
        </authorList>
    </citation>
    <scope>NUCLEOTIDE SEQUENCE</scope>
    <source>
        <strain evidence="2">Z15</strain>
    </source>
</reference>
<proteinExistence type="predicted"/>
<feature type="transmembrane region" description="Helical" evidence="1">
    <location>
        <begin position="156"/>
        <end position="176"/>
    </location>
</feature>
<dbReference type="Proteomes" id="UP000246115">
    <property type="component" value="Chromosome"/>
</dbReference>
<evidence type="ECO:0000313" key="5">
    <source>
        <dbReference type="Proteomes" id="UP000246115"/>
    </source>
</evidence>
<dbReference type="InterPro" id="IPR008875">
    <property type="entry name" value="TraX"/>
</dbReference>
<keyword evidence="1" id="KW-0472">Membrane</keyword>
<evidence type="ECO:0000313" key="4">
    <source>
        <dbReference type="EMBL" id="RFU54117.1"/>
    </source>
</evidence>
<dbReference type="Pfam" id="PF05857">
    <property type="entry name" value="TraX"/>
    <property type="match status" value="1"/>
</dbReference>
<dbReference type="Proteomes" id="UP000264056">
    <property type="component" value="Unassembled WGS sequence"/>
</dbReference>
<accession>A0A372KP89</accession>
<feature type="transmembrane region" description="Helical" evidence="1">
    <location>
        <begin position="218"/>
        <end position="237"/>
    </location>
</feature>
<feature type="transmembrane region" description="Helical" evidence="1">
    <location>
        <begin position="68"/>
        <end position="87"/>
    </location>
</feature>
<keyword evidence="7" id="KW-1185">Reference proteome</keyword>
<keyword evidence="1" id="KW-0812">Transmembrane</keyword>
<evidence type="ECO:0000313" key="3">
    <source>
        <dbReference type="EMBL" id="RFU51925.1"/>
    </source>
</evidence>
<evidence type="ECO:0000313" key="2">
    <source>
        <dbReference type="EMBL" id="AXQ78611.1"/>
    </source>
</evidence>